<feature type="region of interest" description="Disordered" evidence="1">
    <location>
        <begin position="777"/>
        <end position="817"/>
    </location>
</feature>
<organism evidence="4 5">
    <name type="scientific">Parathielavia hyrcaniae</name>
    <dbReference type="NCBI Taxonomy" id="113614"/>
    <lineage>
        <taxon>Eukaryota</taxon>
        <taxon>Fungi</taxon>
        <taxon>Dikarya</taxon>
        <taxon>Ascomycota</taxon>
        <taxon>Pezizomycotina</taxon>
        <taxon>Sordariomycetes</taxon>
        <taxon>Sordariomycetidae</taxon>
        <taxon>Sordariales</taxon>
        <taxon>Chaetomiaceae</taxon>
        <taxon>Parathielavia</taxon>
    </lineage>
</organism>
<reference evidence="4" key="2">
    <citation type="submission" date="2023-05" db="EMBL/GenBank/DDBJ databases">
        <authorList>
            <consortium name="Lawrence Berkeley National Laboratory"/>
            <person name="Steindorff A."/>
            <person name="Hensen N."/>
            <person name="Bonometti L."/>
            <person name="Westerberg I."/>
            <person name="Brannstrom I.O."/>
            <person name="Guillou S."/>
            <person name="Cros-Aarteil S."/>
            <person name="Calhoun S."/>
            <person name="Haridas S."/>
            <person name="Kuo A."/>
            <person name="Mondo S."/>
            <person name="Pangilinan J."/>
            <person name="Riley R."/>
            <person name="Labutti K."/>
            <person name="Andreopoulos B."/>
            <person name="Lipzen A."/>
            <person name="Chen C."/>
            <person name="Yanf M."/>
            <person name="Daum C."/>
            <person name="Ng V."/>
            <person name="Clum A."/>
            <person name="Ohm R."/>
            <person name="Martin F."/>
            <person name="Silar P."/>
            <person name="Natvig D."/>
            <person name="Lalanne C."/>
            <person name="Gautier V."/>
            <person name="Ament-Velasquez S.L."/>
            <person name="Kruys A."/>
            <person name="Hutchinson M.I."/>
            <person name="Powell A.J."/>
            <person name="Barry K."/>
            <person name="Miller A.N."/>
            <person name="Grigoriev I.V."/>
            <person name="Debuchy R."/>
            <person name="Gladieux P."/>
            <person name="Thoren M.H."/>
            <person name="Johannesson H."/>
        </authorList>
    </citation>
    <scope>NUCLEOTIDE SEQUENCE</scope>
    <source>
        <strain evidence="4">CBS 757.83</strain>
    </source>
</reference>
<dbReference type="EMBL" id="MU863716">
    <property type="protein sequence ID" value="KAK4096399.1"/>
    <property type="molecule type" value="Genomic_DNA"/>
</dbReference>
<feature type="domain" description="MHYT" evidence="3">
    <location>
        <begin position="21"/>
        <end position="224"/>
    </location>
</feature>
<dbReference type="PROSITE" id="PS50924">
    <property type="entry name" value="MHYT"/>
    <property type="match status" value="1"/>
</dbReference>
<name>A0AAN6PR19_9PEZI</name>
<feature type="region of interest" description="Disordered" evidence="1">
    <location>
        <begin position="835"/>
        <end position="882"/>
    </location>
</feature>
<sequence>MDAALRRDLAQHVGQILPVTFDPVLLVLSYAISFVGAASTLELIHRRTSRKGYYNNLLLFFASVTMGGVAIWSMHYIGNRATTLLNGEPEVQIAYSVGVTIASFFVPIVVLLVAFFVVTSATNSSNRVSWWRVSIAGTLSGGAICGMHYLGNASISNYRCTYIVSFVVGSVIIAAVASTVALSLFFIFRSSWTNSWWKRAGCAVVMAGAVSGMHWCAAAGTRFTLLHVNASSDLRSRNTTVIVTACLSFAACLIMAGLAIYSARIRKGYSDRAQTITLAAAIFDEHGRILVTPDGYLPSEVVTSTFLQKTQNETFSTVHPLFHWLFQASRNWDSISALLDKMYQHLARLPHHGRNMRTAIELVDKEGHVIENYDTIFCELFCVAASALAHQTNDDLVNAGILWDEILRTGGHSSAGSISESPPAPLSRGSSARDVKQDLNDLAEKGATPAKRSGQGHLMFLVRRVDSRHVDHMAASGYCFAEPRHVAHIIRSKMQIRTGRLDEKLRGMERYARGTMMEPGVHLGLFAIRTQVHQMGFDILVRKQARNLLPTIEMPLDRLESSQIDFLRRLDGMSLGSLHRQLERTSELPPRDAIFARILLDAIRNLRTSVHDPLFDSSKLASKVTQVPCTPPTHDSRPSTCSLIAFTIMIPIHVRADAPAYEFIPLPFFKTQQLVYNNSPHKAAFARSVHRKISPVLDSVSPDGALLPSSRLPDWIKTPGFLYFSSSGRASRTLSTQLRRQRSNAIKLTSPSREHMTMTPSDERSVTSLTLYGVNSGDADLSSDRKQPSDASVSDISKGASRRQQPPKTSFGGIMISQEVTVDVEEVRVPASEMSEMPEMPPAAHHHHHRDGSNGGGGGGTSGVSRRKSVHGLQGDGQNAPGYGEDIELKDVQTMLGAGVSKVEVKKEGDDVPTTFVDDLFAICVDTPRRM</sequence>
<feature type="transmembrane region" description="Helical" evidence="2">
    <location>
        <begin position="93"/>
        <end position="118"/>
    </location>
</feature>
<feature type="transmembrane region" description="Helical" evidence="2">
    <location>
        <begin position="162"/>
        <end position="188"/>
    </location>
</feature>
<feature type="region of interest" description="Disordered" evidence="1">
    <location>
        <begin position="413"/>
        <end position="434"/>
    </location>
</feature>
<evidence type="ECO:0000256" key="1">
    <source>
        <dbReference type="SAM" id="MobiDB-lite"/>
    </source>
</evidence>
<comment type="caution">
    <text evidence="4">The sequence shown here is derived from an EMBL/GenBank/DDBJ whole genome shotgun (WGS) entry which is preliminary data.</text>
</comment>
<evidence type="ECO:0000313" key="5">
    <source>
        <dbReference type="Proteomes" id="UP001305647"/>
    </source>
</evidence>
<evidence type="ECO:0000313" key="4">
    <source>
        <dbReference type="EMBL" id="KAK4096399.1"/>
    </source>
</evidence>
<feature type="transmembrane region" description="Helical" evidence="2">
    <location>
        <begin position="24"/>
        <end position="44"/>
    </location>
</feature>
<dbReference type="Pfam" id="PF03707">
    <property type="entry name" value="MHYT"/>
    <property type="match status" value="2"/>
</dbReference>
<feature type="transmembrane region" description="Helical" evidence="2">
    <location>
        <begin position="241"/>
        <end position="263"/>
    </location>
</feature>
<keyword evidence="2" id="KW-0812">Transmembrane</keyword>
<keyword evidence="5" id="KW-1185">Reference proteome</keyword>
<proteinExistence type="predicted"/>
<dbReference type="AlphaFoldDB" id="A0AAN6PR19"/>
<keyword evidence="2" id="KW-0472">Membrane</keyword>
<dbReference type="Proteomes" id="UP001305647">
    <property type="component" value="Unassembled WGS sequence"/>
</dbReference>
<feature type="transmembrane region" description="Helical" evidence="2">
    <location>
        <begin position="130"/>
        <end position="150"/>
    </location>
</feature>
<feature type="compositionally biased region" description="Gly residues" evidence="1">
    <location>
        <begin position="853"/>
        <end position="862"/>
    </location>
</feature>
<dbReference type="PANTHER" id="PTHR35152:SF1">
    <property type="entry name" value="DOMAIN SIGNALLING PROTEIN, PUTATIVE (AFU_ORTHOLOGUE AFUA_5G11310)-RELATED"/>
    <property type="match status" value="1"/>
</dbReference>
<accession>A0AAN6PR19</accession>
<dbReference type="PANTHER" id="PTHR35152">
    <property type="entry name" value="DOMAIN SIGNALLING PROTEIN, PUTATIVE (AFU_ORTHOLOGUE AFUA_5G11310)-RELATED"/>
    <property type="match status" value="1"/>
</dbReference>
<evidence type="ECO:0000259" key="3">
    <source>
        <dbReference type="PROSITE" id="PS50924"/>
    </source>
</evidence>
<gene>
    <name evidence="4" type="ORF">N658DRAFT_501627</name>
</gene>
<dbReference type="InterPro" id="IPR005330">
    <property type="entry name" value="MHYT_dom"/>
</dbReference>
<protein>
    <recommendedName>
        <fullName evidence="3">MHYT domain-containing protein</fullName>
    </recommendedName>
</protein>
<feature type="transmembrane region" description="Helical" evidence="2">
    <location>
        <begin position="56"/>
        <end position="73"/>
    </location>
</feature>
<reference evidence="4" key="1">
    <citation type="journal article" date="2023" name="Mol. Phylogenet. Evol.">
        <title>Genome-scale phylogeny and comparative genomics of the fungal order Sordariales.</title>
        <authorList>
            <person name="Hensen N."/>
            <person name="Bonometti L."/>
            <person name="Westerberg I."/>
            <person name="Brannstrom I.O."/>
            <person name="Guillou S."/>
            <person name="Cros-Aarteil S."/>
            <person name="Calhoun S."/>
            <person name="Haridas S."/>
            <person name="Kuo A."/>
            <person name="Mondo S."/>
            <person name="Pangilinan J."/>
            <person name="Riley R."/>
            <person name="LaButti K."/>
            <person name="Andreopoulos B."/>
            <person name="Lipzen A."/>
            <person name="Chen C."/>
            <person name="Yan M."/>
            <person name="Daum C."/>
            <person name="Ng V."/>
            <person name="Clum A."/>
            <person name="Steindorff A."/>
            <person name="Ohm R.A."/>
            <person name="Martin F."/>
            <person name="Silar P."/>
            <person name="Natvig D.O."/>
            <person name="Lalanne C."/>
            <person name="Gautier V."/>
            <person name="Ament-Velasquez S.L."/>
            <person name="Kruys A."/>
            <person name="Hutchinson M.I."/>
            <person name="Powell A.J."/>
            <person name="Barry K."/>
            <person name="Miller A.N."/>
            <person name="Grigoriev I.V."/>
            <person name="Debuchy R."/>
            <person name="Gladieux P."/>
            <person name="Hiltunen Thoren M."/>
            <person name="Johannesson H."/>
        </authorList>
    </citation>
    <scope>NUCLEOTIDE SEQUENCE</scope>
    <source>
        <strain evidence="4">CBS 757.83</strain>
    </source>
</reference>
<evidence type="ECO:0000256" key="2">
    <source>
        <dbReference type="SAM" id="Phobius"/>
    </source>
</evidence>
<keyword evidence="2" id="KW-1133">Transmembrane helix</keyword>